<feature type="region of interest" description="Disordered" evidence="1">
    <location>
        <begin position="1"/>
        <end position="40"/>
    </location>
</feature>
<dbReference type="Proteomes" id="UP000095280">
    <property type="component" value="Unplaced"/>
</dbReference>
<reference evidence="3 4" key="1">
    <citation type="submission" date="2016-11" db="UniProtKB">
        <authorList>
            <consortium name="WormBaseParasite"/>
        </authorList>
    </citation>
    <scope>IDENTIFICATION</scope>
</reference>
<evidence type="ECO:0000256" key="1">
    <source>
        <dbReference type="SAM" id="MobiDB-lite"/>
    </source>
</evidence>
<organism evidence="2 4">
    <name type="scientific">Macrostomum lignano</name>
    <dbReference type="NCBI Taxonomy" id="282301"/>
    <lineage>
        <taxon>Eukaryota</taxon>
        <taxon>Metazoa</taxon>
        <taxon>Spiralia</taxon>
        <taxon>Lophotrochozoa</taxon>
        <taxon>Platyhelminthes</taxon>
        <taxon>Rhabditophora</taxon>
        <taxon>Macrostomorpha</taxon>
        <taxon>Macrostomida</taxon>
        <taxon>Macrostomidae</taxon>
        <taxon>Macrostomum</taxon>
    </lineage>
</organism>
<dbReference type="WBParaSite" id="maker-uti_cns_0005635-snap-gene-0.13-mRNA-1">
    <property type="protein sequence ID" value="maker-uti_cns_0005635-snap-gene-0.13-mRNA-1"/>
    <property type="gene ID" value="maker-uti_cns_0005635-snap-gene-0.13"/>
</dbReference>
<accession>A0A1I8HEL6</accession>
<keyword evidence="2" id="KW-1185">Reference proteome</keyword>
<name>A0A1I8HEL6_9PLAT</name>
<evidence type="ECO:0000313" key="4">
    <source>
        <dbReference type="WBParaSite" id="maker-uti_cns_0005635-snap-gene-0.13-mRNA-1"/>
    </source>
</evidence>
<dbReference type="WBParaSite" id="maker-uti_cns_0001396-snap-gene-0.15-mRNA-1">
    <property type="protein sequence ID" value="maker-uti_cns_0001396-snap-gene-0.15-mRNA-1"/>
    <property type="gene ID" value="maker-uti_cns_0001396-snap-gene-0.15"/>
</dbReference>
<evidence type="ECO:0000313" key="2">
    <source>
        <dbReference type="Proteomes" id="UP000095280"/>
    </source>
</evidence>
<proteinExistence type="predicted"/>
<dbReference type="AlphaFoldDB" id="A0A1I8HEL6"/>
<sequence length="125" mass="12515">PNQLTVSCRPGRIGPPVRSPAAAPPAVGHAKWPLKPPSVASTASRATKLKWKRAALETVACRADGPSGRTGPAAASPAAADLKNASAPASARMPAGRCCPVPLVGARWQLPATTSPALQGVSSAI</sequence>
<protein>
    <submittedName>
        <fullName evidence="3 4">Ig-like domain-containing protein</fullName>
    </submittedName>
</protein>
<evidence type="ECO:0000313" key="3">
    <source>
        <dbReference type="WBParaSite" id="maker-uti_cns_0001396-snap-gene-0.15-mRNA-1"/>
    </source>
</evidence>